<gene>
    <name evidence="1" type="ORF">DRW42_12985</name>
</gene>
<dbReference type="EMBL" id="QNQU01000010">
    <property type="protein sequence ID" value="RBQ06694.1"/>
    <property type="molecule type" value="Genomic_DNA"/>
</dbReference>
<proteinExistence type="predicted"/>
<comment type="caution">
    <text evidence="1">The sequence shown here is derived from an EMBL/GenBank/DDBJ whole genome shotgun (WGS) entry which is preliminary data.</text>
</comment>
<evidence type="ECO:0000313" key="1">
    <source>
        <dbReference type="EMBL" id="RBQ06694.1"/>
    </source>
</evidence>
<dbReference type="RefSeq" id="WP_113949257.1">
    <property type="nucleotide sequence ID" value="NZ_QNQU01000010.1"/>
</dbReference>
<dbReference type="OrthoDB" id="6023559at2"/>
<keyword evidence="2" id="KW-1185">Reference proteome</keyword>
<dbReference type="Pfam" id="PF14112">
    <property type="entry name" value="DUF4284"/>
    <property type="match status" value="1"/>
</dbReference>
<dbReference type="AlphaFoldDB" id="A0A366L064"/>
<protein>
    <submittedName>
        <fullName evidence="1">Uncharacterized protein</fullName>
    </submittedName>
</protein>
<sequence length="251" mass="28294">MKSIHLWAGQVASKALLEAYLDQRIYLKAWAKYDNEPPTGNPEEDAEPSPNLMCGFCKDTGIDIYDEDMMVLRYYTRQADLDKIAKDISADAAQLGKLLRKNKIENFNAVIAYDDNSLKPKKSPYPTLFKYLGKLSDSETSTGSKTQTSHYLWTGDVQLSKAEIIKRTGLKSKEISDLKFFFSKEKKRIDETIILGSADLDLAEQLILKVDSLGISQTANAILMLSLNSSIQINIEKISKNLHMDFIARQN</sequence>
<accession>A0A366L064</accession>
<dbReference type="InterPro" id="IPR025560">
    <property type="entry name" value="Imm22"/>
</dbReference>
<dbReference type="Proteomes" id="UP000252081">
    <property type="component" value="Unassembled WGS sequence"/>
</dbReference>
<organism evidence="1 2">
    <name type="scientific">Pedobacter miscanthi</name>
    <dbReference type="NCBI Taxonomy" id="2259170"/>
    <lineage>
        <taxon>Bacteria</taxon>
        <taxon>Pseudomonadati</taxon>
        <taxon>Bacteroidota</taxon>
        <taxon>Sphingobacteriia</taxon>
        <taxon>Sphingobacteriales</taxon>
        <taxon>Sphingobacteriaceae</taxon>
        <taxon>Pedobacter</taxon>
    </lineage>
</organism>
<reference evidence="1 2" key="1">
    <citation type="submission" date="2018-07" db="EMBL/GenBank/DDBJ databases">
        <title>A draft genome of a endophytic bacteria, a new species of Pedobacter.</title>
        <authorList>
            <person name="Zhang Z.D."/>
            <person name="Chen Z.J."/>
        </authorList>
    </citation>
    <scope>NUCLEOTIDE SEQUENCE [LARGE SCALE GENOMIC DNA]</scope>
    <source>
        <strain evidence="1 2">RS10</strain>
    </source>
</reference>
<evidence type="ECO:0000313" key="2">
    <source>
        <dbReference type="Proteomes" id="UP000252081"/>
    </source>
</evidence>
<name>A0A366L064_9SPHI</name>